<protein>
    <submittedName>
        <fullName evidence="2">40676_t:CDS:1</fullName>
    </submittedName>
</protein>
<reference evidence="2 3" key="1">
    <citation type="submission" date="2021-06" db="EMBL/GenBank/DDBJ databases">
        <authorList>
            <person name="Kallberg Y."/>
            <person name="Tangrot J."/>
            <person name="Rosling A."/>
        </authorList>
    </citation>
    <scope>NUCLEOTIDE SEQUENCE [LARGE SCALE GENOMIC DNA]</scope>
    <source>
        <strain evidence="2 3">120-4 pot B 10/14</strain>
    </source>
</reference>
<feature type="region of interest" description="Disordered" evidence="1">
    <location>
        <begin position="1"/>
        <end position="36"/>
    </location>
</feature>
<evidence type="ECO:0000313" key="3">
    <source>
        <dbReference type="Proteomes" id="UP000789901"/>
    </source>
</evidence>
<comment type="caution">
    <text evidence="2">The sequence shown here is derived from an EMBL/GenBank/DDBJ whole genome shotgun (WGS) entry which is preliminary data.</text>
</comment>
<organism evidence="2 3">
    <name type="scientific">Gigaspora margarita</name>
    <dbReference type="NCBI Taxonomy" id="4874"/>
    <lineage>
        <taxon>Eukaryota</taxon>
        <taxon>Fungi</taxon>
        <taxon>Fungi incertae sedis</taxon>
        <taxon>Mucoromycota</taxon>
        <taxon>Glomeromycotina</taxon>
        <taxon>Glomeromycetes</taxon>
        <taxon>Diversisporales</taxon>
        <taxon>Gigasporaceae</taxon>
        <taxon>Gigaspora</taxon>
    </lineage>
</organism>
<gene>
    <name evidence="2" type="ORF">GMARGA_LOCUS39414</name>
</gene>
<feature type="non-terminal residue" evidence="2">
    <location>
        <position position="1"/>
    </location>
</feature>
<sequence>SQSDYNKLNNDLRDNNNSEVSSDSENKANQNKRKYDICNLRDHNARTCSSMDNYVRNNNNSEFTSNSEKDLVKIRENA</sequence>
<feature type="compositionally biased region" description="Low complexity" evidence="1">
    <location>
        <begin position="57"/>
        <end position="66"/>
    </location>
</feature>
<keyword evidence="3" id="KW-1185">Reference proteome</keyword>
<feature type="non-terminal residue" evidence="2">
    <location>
        <position position="78"/>
    </location>
</feature>
<evidence type="ECO:0000256" key="1">
    <source>
        <dbReference type="SAM" id="MobiDB-lite"/>
    </source>
</evidence>
<evidence type="ECO:0000313" key="2">
    <source>
        <dbReference type="EMBL" id="CAG8848892.1"/>
    </source>
</evidence>
<dbReference type="EMBL" id="CAJVQB010093875">
    <property type="protein sequence ID" value="CAG8848892.1"/>
    <property type="molecule type" value="Genomic_DNA"/>
</dbReference>
<feature type="compositionally biased region" description="Basic and acidic residues" evidence="1">
    <location>
        <begin position="67"/>
        <end position="78"/>
    </location>
</feature>
<dbReference type="Proteomes" id="UP000789901">
    <property type="component" value="Unassembled WGS sequence"/>
</dbReference>
<accession>A0ABN7X5W8</accession>
<name>A0ABN7X5W8_GIGMA</name>
<feature type="region of interest" description="Disordered" evidence="1">
    <location>
        <begin position="51"/>
        <end position="78"/>
    </location>
</feature>
<proteinExistence type="predicted"/>